<dbReference type="EMBL" id="KV784452">
    <property type="protein sequence ID" value="OEU05855.1"/>
    <property type="molecule type" value="Genomic_DNA"/>
</dbReference>
<name>A0A1E7EIY9_9STRA</name>
<dbReference type="AlphaFoldDB" id="A0A1E7EIY9"/>
<dbReference type="GO" id="GO:0010181">
    <property type="term" value="F:FMN binding"/>
    <property type="evidence" value="ECO:0007669"/>
    <property type="project" value="TreeGrafter"/>
</dbReference>
<dbReference type="InterPro" id="IPR029039">
    <property type="entry name" value="Flavoprotein-like_sf"/>
</dbReference>
<evidence type="ECO:0000313" key="4">
    <source>
        <dbReference type="Proteomes" id="UP000095751"/>
    </source>
</evidence>
<evidence type="ECO:0000256" key="1">
    <source>
        <dbReference type="SAM" id="MobiDB-lite"/>
    </source>
</evidence>
<feature type="compositionally biased region" description="Polar residues" evidence="1">
    <location>
        <begin position="232"/>
        <end position="246"/>
    </location>
</feature>
<dbReference type="KEGG" id="fcy:FRACYDRAFT_257774"/>
<dbReference type="Gene3D" id="3.40.50.360">
    <property type="match status" value="1"/>
</dbReference>
<keyword evidence="4" id="KW-1185">Reference proteome</keyword>
<reference evidence="3 4" key="1">
    <citation type="submission" date="2016-09" db="EMBL/GenBank/DDBJ databases">
        <title>Extensive genetic diversity and differential bi-allelic expression allows diatom success in the polar Southern Ocean.</title>
        <authorList>
            <consortium name="DOE Joint Genome Institute"/>
            <person name="Mock T."/>
            <person name="Otillar R.P."/>
            <person name="Strauss J."/>
            <person name="Dupont C."/>
            <person name="Frickenhaus S."/>
            <person name="Maumus F."/>
            <person name="Mcmullan M."/>
            <person name="Sanges R."/>
            <person name="Schmutz J."/>
            <person name="Toseland A."/>
            <person name="Valas R."/>
            <person name="Veluchamy A."/>
            <person name="Ward B.J."/>
            <person name="Allen A."/>
            <person name="Barry K."/>
            <person name="Falciatore A."/>
            <person name="Ferrante M."/>
            <person name="Fortunato A.E."/>
            <person name="Gloeckner G."/>
            <person name="Gruber A."/>
            <person name="Hipkin R."/>
            <person name="Janech M."/>
            <person name="Kroth P."/>
            <person name="Leese F."/>
            <person name="Lindquist E."/>
            <person name="Lyon B.R."/>
            <person name="Martin J."/>
            <person name="Mayer C."/>
            <person name="Parker M."/>
            <person name="Quesneville H."/>
            <person name="Raymond J."/>
            <person name="Uhlig C."/>
            <person name="Valentin K.U."/>
            <person name="Worden A.Z."/>
            <person name="Armbrust E.V."/>
            <person name="Bowler C."/>
            <person name="Green B."/>
            <person name="Moulton V."/>
            <person name="Van Oosterhout C."/>
            <person name="Grigoriev I."/>
        </authorList>
    </citation>
    <scope>NUCLEOTIDE SEQUENCE [LARGE SCALE GENOMIC DNA]</scope>
    <source>
        <strain evidence="3 4">CCMP1102</strain>
    </source>
</reference>
<dbReference type="PANTHER" id="PTHR30543">
    <property type="entry name" value="CHROMATE REDUCTASE"/>
    <property type="match status" value="1"/>
</dbReference>
<dbReference type="SUPFAM" id="SSF52218">
    <property type="entry name" value="Flavoproteins"/>
    <property type="match status" value="1"/>
</dbReference>
<dbReference type="InParanoid" id="A0A1E7EIY9"/>
<gene>
    <name evidence="3" type="ORF">FRACYDRAFT_257774</name>
</gene>
<accession>A0A1E7EIY9</accession>
<evidence type="ECO:0000313" key="3">
    <source>
        <dbReference type="EMBL" id="OEU05855.1"/>
    </source>
</evidence>
<proteinExistence type="predicted"/>
<dbReference type="InterPro" id="IPR050712">
    <property type="entry name" value="NAD(P)H-dep_reductase"/>
</dbReference>
<dbReference type="Proteomes" id="UP000095751">
    <property type="component" value="Unassembled WGS sequence"/>
</dbReference>
<organism evidence="3 4">
    <name type="scientific">Fragilariopsis cylindrus CCMP1102</name>
    <dbReference type="NCBI Taxonomy" id="635003"/>
    <lineage>
        <taxon>Eukaryota</taxon>
        <taxon>Sar</taxon>
        <taxon>Stramenopiles</taxon>
        <taxon>Ochrophyta</taxon>
        <taxon>Bacillariophyta</taxon>
        <taxon>Bacillariophyceae</taxon>
        <taxon>Bacillariophycidae</taxon>
        <taxon>Bacillariales</taxon>
        <taxon>Bacillariaceae</taxon>
        <taxon>Fragilariopsis</taxon>
    </lineage>
</organism>
<dbReference type="GO" id="GO:0005829">
    <property type="term" value="C:cytosol"/>
    <property type="evidence" value="ECO:0007669"/>
    <property type="project" value="TreeGrafter"/>
</dbReference>
<dbReference type="PANTHER" id="PTHR30543:SF21">
    <property type="entry name" value="NAD(P)H-DEPENDENT FMN REDUCTASE LOT6"/>
    <property type="match status" value="1"/>
</dbReference>
<dbReference type="Pfam" id="PF03358">
    <property type="entry name" value="FMN_red"/>
    <property type="match status" value="1"/>
</dbReference>
<feature type="domain" description="NADPH-dependent FMN reductase-like" evidence="2">
    <location>
        <begin position="33"/>
        <end position="183"/>
    </location>
</feature>
<feature type="region of interest" description="Disordered" evidence="1">
    <location>
        <begin position="224"/>
        <end position="246"/>
    </location>
</feature>
<evidence type="ECO:0000259" key="2">
    <source>
        <dbReference type="Pfam" id="PF03358"/>
    </source>
</evidence>
<protein>
    <submittedName>
        <fullName evidence="3">Flavo protein</fullName>
    </submittedName>
</protein>
<sequence>MNLLGNTTLRKNAIWTYLCHRALSSISSTTALNIALITGSTRKVGPPNPIIGPRVASFITKKLEERGNKVTIIDPNEFTLLEQPEFSYRRSDVPKKLQDFKNILMEADAYVCVTPEYNHAPSPGLVNVLNHFGSSVFSFKPSAIVSYSAGQWGGTRAAIALRPILSELGALPVSAMINIPNAQDVFDEDGNAINDPESWNSYSGRCFSQLEWWANAASAHKSVKDPFAESKPLQSSPSQRNAPGKT</sequence>
<dbReference type="GO" id="GO:0016491">
    <property type="term" value="F:oxidoreductase activity"/>
    <property type="evidence" value="ECO:0007669"/>
    <property type="project" value="InterPro"/>
</dbReference>
<dbReference type="OrthoDB" id="68575at2759"/>
<dbReference type="InterPro" id="IPR005025">
    <property type="entry name" value="FMN_Rdtase-like_dom"/>
</dbReference>